<dbReference type="SUPFAM" id="SSF50249">
    <property type="entry name" value="Nucleic acid-binding proteins"/>
    <property type="match status" value="1"/>
</dbReference>
<dbReference type="SUPFAM" id="SSF57863">
    <property type="entry name" value="ArfGap/RecO-like zinc finger"/>
    <property type="match status" value="1"/>
</dbReference>
<keyword evidence="4 7" id="KW-0233">DNA recombination</keyword>
<comment type="function">
    <text evidence="7">Involved in DNA repair and RecF pathway recombination.</text>
</comment>
<dbReference type="HAMAP" id="MF_00201">
    <property type="entry name" value="RecO"/>
    <property type="match status" value="1"/>
</dbReference>
<dbReference type="InterPro" id="IPR022572">
    <property type="entry name" value="DNA_rep/recomb_RecO_N"/>
</dbReference>
<dbReference type="PANTHER" id="PTHR33991">
    <property type="entry name" value="DNA REPAIR PROTEIN RECO"/>
    <property type="match status" value="1"/>
</dbReference>
<dbReference type="Gene3D" id="2.40.50.140">
    <property type="entry name" value="Nucleic acid-binding proteins"/>
    <property type="match status" value="1"/>
</dbReference>
<dbReference type="RefSeq" id="WP_121922681.1">
    <property type="nucleotide sequence ID" value="NZ_REFO01000010.1"/>
</dbReference>
<evidence type="ECO:0000256" key="4">
    <source>
        <dbReference type="ARBA" id="ARBA00023172"/>
    </source>
</evidence>
<accession>A0A3M0BNQ1</accession>
<dbReference type="GO" id="GO:0006302">
    <property type="term" value="P:double-strand break repair"/>
    <property type="evidence" value="ECO:0007669"/>
    <property type="project" value="TreeGrafter"/>
</dbReference>
<evidence type="ECO:0000259" key="8">
    <source>
        <dbReference type="Pfam" id="PF11967"/>
    </source>
</evidence>
<dbReference type="OrthoDB" id="9797083at2"/>
<dbReference type="Pfam" id="PF11967">
    <property type="entry name" value="RecO_N"/>
    <property type="match status" value="1"/>
</dbReference>
<keyword evidence="5 7" id="KW-0234">DNA repair</keyword>
<keyword evidence="3 7" id="KW-0227">DNA damage</keyword>
<dbReference type="InterPro" id="IPR012340">
    <property type="entry name" value="NA-bd_OB-fold"/>
</dbReference>
<sequence length="231" mass="27300">MIFIKDEAIVLRKSEVGDKDLSITVYTKTLGKENIYVKGAQIIKHPFLPVLQPFNWFKGVLIRYKEKLYIKEIDKSYNLAYNYTKDLDKLKTAIWILETFDKYTLFPDKNMFTFLKKTLYFLSKTNNLENYKLSFVIKYIYLYGIFPMISKCIKCEIDINSSNFAKFSFKKRGSICKKCSKDKKTDLTYNQILDINKLLKKDLKEIDKINIKNPESLINKLTKYLESETSL</sequence>
<comment type="similarity">
    <text evidence="1 7">Belongs to the RecO family.</text>
</comment>
<organism evidence="9 10">
    <name type="scientific">Hydrogenothermus marinus</name>
    <dbReference type="NCBI Taxonomy" id="133270"/>
    <lineage>
        <taxon>Bacteria</taxon>
        <taxon>Pseudomonadati</taxon>
        <taxon>Aquificota</taxon>
        <taxon>Aquificia</taxon>
        <taxon>Aquificales</taxon>
        <taxon>Hydrogenothermaceae</taxon>
        <taxon>Hydrogenothermus</taxon>
    </lineage>
</organism>
<proteinExistence type="inferred from homology"/>
<name>A0A3M0BNQ1_9AQUI</name>
<dbReference type="EMBL" id="REFO01000010">
    <property type="protein sequence ID" value="RMA97919.1"/>
    <property type="molecule type" value="Genomic_DNA"/>
</dbReference>
<dbReference type="GO" id="GO:0006310">
    <property type="term" value="P:DNA recombination"/>
    <property type="evidence" value="ECO:0007669"/>
    <property type="project" value="UniProtKB-UniRule"/>
</dbReference>
<dbReference type="InterPro" id="IPR037278">
    <property type="entry name" value="ARFGAP/RecO"/>
</dbReference>
<evidence type="ECO:0000256" key="1">
    <source>
        <dbReference type="ARBA" id="ARBA00007452"/>
    </source>
</evidence>
<dbReference type="Proteomes" id="UP000280842">
    <property type="component" value="Unassembled WGS sequence"/>
</dbReference>
<gene>
    <name evidence="7" type="primary">recO</name>
    <name evidence="9" type="ORF">CLV39_0555</name>
</gene>
<evidence type="ECO:0000256" key="3">
    <source>
        <dbReference type="ARBA" id="ARBA00022763"/>
    </source>
</evidence>
<evidence type="ECO:0000256" key="6">
    <source>
        <dbReference type="ARBA" id="ARBA00033409"/>
    </source>
</evidence>
<dbReference type="GO" id="GO:0043590">
    <property type="term" value="C:bacterial nucleoid"/>
    <property type="evidence" value="ECO:0007669"/>
    <property type="project" value="TreeGrafter"/>
</dbReference>
<protein>
    <recommendedName>
        <fullName evidence="2 7">DNA repair protein RecO</fullName>
    </recommendedName>
    <alternativeName>
        <fullName evidence="6 7">Recombination protein O</fullName>
    </alternativeName>
</protein>
<evidence type="ECO:0000313" key="9">
    <source>
        <dbReference type="EMBL" id="RMA97919.1"/>
    </source>
</evidence>
<evidence type="ECO:0000256" key="7">
    <source>
        <dbReference type="HAMAP-Rule" id="MF_00201"/>
    </source>
</evidence>
<dbReference type="NCBIfam" id="TIGR00613">
    <property type="entry name" value="reco"/>
    <property type="match status" value="1"/>
</dbReference>
<dbReference type="Gene3D" id="1.20.1440.120">
    <property type="entry name" value="Recombination protein O, C-terminal domain"/>
    <property type="match status" value="1"/>
</dbReference>
<dbReference type="InterPro" id="IPR003717">
    <property type="entry name" value="RecO"/>
</dbReference>
<evidence type="ECO:0000313" key="10">
    <source>
        <dbReference type="Proteomes" id="UP000280842"/>
    </source>
</evidence>
<evidence type="ECO:0000256" key="5">
    <source>
        <dbReference type="ARBA" id="ARBA00023204"/>
    </source>
</evidence>
<evidence type="ECO:0000256" key="2">
    <source>
        <dbReference type="ARBA" id="ARBA00021310"/>
    </source>
</evidence>
<dbReference type="InterPro" id="IPR042242">
    <property type="entry name" value="RecO_C"/>
</dbReference>
<dbReference type="AlphaFoldDB" id="A0A3M0BNQ1"/>
<reference evidence="9 10" key="1">
    <citation type="submission" date="2018-10" db="EMBL/GenBank/DDBJ databases">
        <title>Genomic Encyclopedia of Archaeal and Bacterial Type Strains, Phase II (KMG-II): from individual species to whole genera.</title>
        <authorList>
            <person name="Goeker M."/>
        </authorList>
    </citation>
    <scope>NUCLEOTIDE SEQUENCE [LARGE SCALE GENOMIC DNA]</scope>
    <source>
        <strain evidence="9 10">VM1</strain>
    </source>
</reference>
<keyword evidence="10" id="KW-1185">Reference proteome</keyword>
<dbReference type="PANTHER" id="PTHR33991:SF1">
    <property type="entry name" value="DNA REPAIR PROTEIN RECO"/>
    <property type="match status" value="1"/>
</dbReference>
<dbReference type="Pfam" id="PF02565">
    <property type="entry name" value="RecO_C"/>
    <property type="match status" value="1"/>
</dbReference>
<feature type="domain" description="DNA replication/recombination mediator RecO N-terminal" evidence="8">
    <location>
        <begin position="1"/>
        <end position="61"/>
    </location>
</feature>
<comment type="caution">
    <text evidence="9">The sequence shown here is derived from an EMBL/GenBank/DDBJ whole genome shotgun (WGS) entry which is preliminary data.</text>
</comment>